<accession>A0ABU5DSQ1</accession>
<keyword evidence="3" id="KW-1185">Reference proteome</keyword>
<dbReference type="PANTHER" id="PTHR47129:SF1">
    <property type="entry name" value="NMRA-LIKE DOMAIN-CONTAINING PROTEIN"/>
    <property type="match status" value="1"/>
</dbReference>
<gene>
    <name evidence="2" type="ORF">SNE35_26720</name>
</gene>
<dbReference type="PANTHER" id="PTHR47129">
    <property type="entry name" value="QUINONE OXIDOREDUCTASE 2"/>
    <property type="match status" value="1"/>
</dbReference>
<dbReference type="Proteomes" id="UP001285263">
    <property type="component" value="Unassembled WGS sequence"/>
</dbReference>
<dbReference type="Gene3D" id="3.40.50.720">
    <property type="entry name" value="NAD(P)-binding Rossmann-like Domain"/>
    <property type="match status" value="1"/>
</dbReference>
<organism evidence="2 3">
    <name type="scientific">Roseateles agri</name>
    <dbReference type="NCBI Taxonomy" id="3098619"/>
    <lineage>
        <taxon>Bacteria</taxon>
        <taxon>Pseudomonadati</taxon>
        <taxon>Pseudomonadota</taxon>
        <taxon>Betaproteobacteria</taxon>
        <taxon>Burkholderiales</taxon>
        <taxon>Sphaerotilaceae</taxon>
        <taxon>Roseateles</taxon>
    </lineage>
</organism>
<comment type="caution">
    <text evidence="2">The sequence shown here is derived from an EMBL/GenBank/DDBJ whole genome shotgun (WGS) entry which is preliminary data.</text>
</comment>
<dbReference type="InterPro" id="IPR036291">
    <property type="entry name" value="NAD(P)-bd_dom_sf"/>
</dbReference>
<dbReference type="InterPro" id="IPR052718">
    <property type="entry name" value="NmrA-type_oxidoreductase"/>
</dbReference>
<protein>
    <submittedName>
        <fullName evidence="2">NAD(P)H-binding protein</fullName>
    </submittedName>
</protein>
<dbReference type="EMBL" id="JAXCLA010000009">
    <property type="protein sequence ID" value="MDY0748122.1"/>
    <property type="molecule type" value="Genomic_DNA"/>
</dbReference>
<dbReference type="SUPFAM" id="SSF51735">
    <property type="entry name" value="NAD(P)-binding Rossmann-fold domains"/>
    <property type="match status" value="1"/>
</dbReference>
<dbReference type="InterPro" id="IPR016040">
    <property type="entry name" value="NAD(P)-bd_dom"/>
</dbReference>
<dbReference type="Pfam" id="PF13460">
    <property type="entry name" value="NAD_binding_10"/>
    <property type="match status" value="1"/>
</dbReference>
<sequence>MKIGVSGASGQLGKAVLKELIGRGGGHAIVGISRTPTMVLAPVQGRHGDYDQPDSLVLAYAGLDRLLIIPSADLAPGARARQLVAAIDAGVQAGVGHIVLVSSAGTRQAAEPAVGAAYWIGEQHLMKTAARWTVLRMNFYAEAFGLEVARSLATGMLTGLGENRVAFVSRDDVGAAAAGLLLGEGHAGAVYEATGPAAICGAERAALVAELTGKPFGYVIISEAQLRGGLAKAGLTPELVETVVGLRTKFVDGDFDVVSGCVERLAGRPPRTLSDVLRTMLA</sequence>
<dbReference type="RefSeq" id="WP_320426084.1">
    <property type="nucleotide sequence ID" value="NZ_JAXCLA010000009.1"/>
</dbReference>
<evidence type="ECO:0000313" key="3">
    <source>
        <dbReference type="Proteomes" id="UP001285263"/>
    </source>
</evidence>
<reference evidence="2 3" key="1">
    <citation type="submission" date="2023-11" db="EMBL/GenBank/DDBJ databases">
        <title>Paucibacter sp. nov., isolated from fresh soil in Korea.</title>
        <authorList>
            <person name="Le N.T.T."/>
        </authorList>
    </citation>
    <scope>NUCLEOTIDE SEQUENCE [LARGE SCALE GENOMIC DNA]</scope>
    <source>
        <strain evidence="2 3">R3-3</strain>
    </source>
</reference>
<proteinExistence type="predicted"/>
<feature type="domain" description="NAD(P)-binding" evidence="1">
    <location>
        <begin position="7"/>
        <end position="181"/>
    </location>
</feature>
<dbReference type="Gene3D" id="3.90.25.10">
    <property type="entry name" value="UDP-galactose 4-epimerase, domain 1"/>
    <property type="match status" value="1"/>
</dbReference>
<evidence type="ECO:0000259" key="1">
    <source>
        <dbReference type="Pfam" id="PF13460"/>
    </source>
</evidence>
<evidence type="ECO:0000313" key="2">
    <source>
        <dbReference type="EMBL" id="MDY0748122.1"/>
    </source>
</evidence>
<name>A0ABU5DSQ1_9BURK</name>